<name>A0A1M6AI89_9FLAO</name>
<evidence type="ECO:0000313" key="3">
    <source>
        <dbReference type="EMBL" id="SHI36209.1"/>
    </source>
</evidence>
<keyword evidence="1" id="KW-0732">Signal</keyword>
<keyword evidence="4" id="KW-1185">Reference proteome</keyword>
<reference evidence="4" key="1">
    <citation type="submission" date="2016-11" db="EMBL/GenBank/DDBJ databases">
        <authorList>
            <person name="Varghese N."/>
            <person name="Submissions S."/>
        </authorList>
    </citation>
    <scope>NUCLEOTIDE SEQUENCE [LARGE SCALE GENOMIC DNA]</scope>
    <source>
        <strain evidence="4">DSM 22623</strain>
    </source>
</reference>
<dbReference type="OrthoDB" id="5585143at2"/>
<dbReference type="EMBL" id="FQYP01000001">
    <property type="protein sequence ID" value="SHI36209.1"/>
    <property type="molecule type" value="Genomic_DNA"/>
</dbReference>
<dbReference type="PANTHER" id="PTHR39200">
    <property type="entry name" value="HYPOTHETICAL EXPORTED PROTEIN"/>
    <property type="match status" value="1"/>
</dbReference>
<organism evidence="3 4">
    <name type="scientific">Aquimarina spongiae</name>
    <dbReference type="NCBI Taxonomy" id="570521"/>
    <lineage>
        <taxon>Bacteria</taxon>
        <taxon>Pseudomonadati</taxon>
        <taxon>Bacteroidota</taxon>
        <taxon>Flavobacteriia</taxon>
        <taxon>Flavobacteriales</taxon>
        <taxon>Flavobacteriaceae</taxon>
        <taxon>Aquimarina</taxon>
    </lineage>
</organism>
<sequence>MRTVTIILSLALCSITSVNAQWWGNGKKIAGNGNMVSKNRTVSDYDVIKVKGSLDVSLVAGSEGKLTIEGESNLIEYVNTEVDGDALKIYVEKGYYLKVSRGKKLIITVPFEDISKVTLSGSGDVYSKDPIKATNFKTGVSGSGDVKLMLDAETTEGYVTGSGDLVLSGSSSNFDCSVTGSGDLKAYSLDAKEVSASVTGSGDVQVTATASLKARVTGSGDIMYKGDPKIEDKKVSGSGDITRY</sequence>
<dbReference type="STRING" id="570521.SAMN04488508_101308"/>
<dbReference type="RefSeq" id="WP_073312915.1">
    <property type="nucleotide sequence ID" value="NZ_FQYP01000001.1"/>
</dbReference>
<evidence type="ECO:0000313" key="4">
    <source>
        <dbReference type="Proteomes" id="UP000184432"/>
    </source>
</evidence>
<feature type="signal peptide" evidence="1">
    <location>
        <begin position="1"/>
        <end position="20"/>
    </location>
</feature>
<protein>
    <submittedName>
        <fullName evidence="3">Putative auto-transporter adhesin, head GIN domain</fullName>
    </submittedName>
</protein>
<dbReference type="InterPro" id="IPR021255">
    <property type="entry name" value="DUF2807"/>
</dbReference>
<proteinExistence type="predicted"/>
<evidence type="ECO:0000259" key="2">
    <source>
        <dbReference type="Pfam" id="PF10988"/>
    </source>
</evidence>
<feature type="domain" description="Putative auto-transporter adhesin head GIN" evidence="2">
    <location>
        <begin position="44"/>
        <end position="228"/>
    </location>
</feature>
<dbReference type="Pfam" id="PF10988">
    <property type="entry name" value="DUF2807"/>
    <property type="match status" value="1"/>
</dbReference>
<evidence type="ECO:0000256" key="1">
    <source>
        <dbReference type="SAM" id="SignalP"/>
    </source>
</evidence>
<dbReference type="PANTHER" id="PTHR39200:SF1">
    <property type="entry name" value="AUTO-TRANSPORTER ADHESIN HEAD GIN DOMAIN-CONTAINING PROTEIN-RELATED"/>
    <property type="match status" value="1"/>
</dbReference>
<feature type="chain" id="PRO_5012657858" evidence="1">
    <location>
        <begin position="21"/>
        <end position="244"/>
    </location>
</feature>
<gene>
    <name evidence="3" type="ORF">SAMN04488508_101308</name>
</gene>
<dbReference type="Gene3D" id="2.160.20.120">
    <property type="match status" value="1"/>
</dbReference>
<accession>A0A1M6AI89</accession>
<dbReference type="AlphaFoldDB" id="A0A1M6AI89"/>
<dbReference type="Proteomes" id="UP000184432">
    <property type="component" value="Unassembled WGS sequence"/>
</dbReference>